<feature type="transmembrane region" description="Helical" evidence="1">
    <location>
        <begin position="38"/>
        <end position="57"/>
    </location>
</feature>
<dbReference type="InterPro" id="IPR036890">
    <property type="entry name" value="HATPase_C_sf"/>
</dbReference>
<sequence>MGTIVEIILGIIDMLLTCILISMIYGKICKTSNKDKNILGFILLFFQIIYFYFLFMFNNIDLLLIIHYVLINVYPIIFYIFLKFFKKYNYSKSIFLSILFSLLYQSTHTFLSVISSSITGDLLVQQYEQAFFFIINLISYFIIDKIITYFNLELNYFDKDYLYPFLKKVFFALLLLHIVSFISDMVSTIKHLNSFGSILSSIVFISLLLTFFAMNSHKEQMEKEIALKQKKFEQKHLQNYTDEIVGLYNEIRGFRHDYAGMLVSMQMAIDSGDLQEIDRVYNEVLVKANHKLRSDKYTYFDLNNIEDSALRSLVAQSIVYARNNGVEFTLEVKDTITKLPIELLDLVRIMSVLLNNAVEGSADSYKKQMEVAVIKMETETVIVIQNSCKMTMTPSGDLFALGFSTKGRNRGVGLNNVKELLDKYNNIILETEMEGSTFRQIIRFKREFE</sequence>
<evidence type="ECO:0000313" key="3">
    <source>
        <dbReference type="EMBL" id="AYF96573.1"/>
    </source>
</evidence>
<feature type="transmembrane region" description="Helical" evidence="1">
    <location>
        <begin position="6"/>
        <end position="26"/>
    </location>
</feature>
<name>A0A387B2F3_9STRE</name>
<feature type="domain" description="Sensor histidine kinase NatK-like C-terminal" evidence="2">
    <location>
        <begin position="342"/>
        <end position="443"/>
    </location>
</feature>
<reference evidence="3 4" key="1">
    <citation type="submission" date="2018-09" db="EMBL/GenBank/DDBJ databases">
        <title>Complete genome sequence of Streptococcus sp. KCOM 1679 (=ChDC B345).</title>
        <authorList>
            <person name="Kook J.-K."/>
            <person name="Park S.-N."/>
            <person name="Lim Y.K."/>
        </authorList>
    </citation>
    <scope>NUCLEOTIDE SEQUENCE [LARGE SCALE GENOMIC DNA]</scope>
    <source>
        <strain evidence="3 4">ChDC B345</strain>
    </source>
</reference>
<gene>
    <name evidence="3" type="ORF">D7D53_09105</name>
</gene>
<dbReference type="GO" id="GO:0016301">
    <property type="term" value="F:kinase activity"/>
    <property type="evidence" value="ECO:0007669"/>
    <property type="project" value="UniProtKB-KW"/>
</dbReference>
<protein>
    <submittedName>
        <fullName evidence="3">Sensor histidine kinase</fullName>
    </submittedName>
</protein>
<keyword evidence="1" id="KW-0812">Transmembrane</keyword>
<keyword evidence="1" id="KW-1133">Transmembrane helix</keyword>
<accession>A0A387B2F3</accession>
<dbReference type="EMBL" id="CP032621">
    <property type="protein sequence ID" value="AYF96573.1"/>
    <property type="molecule type" value="Genomic_DNA"/>
</dbReference>
<evidence type="ECO:0000259" key="2">
    <source>
        <dbReference type="Pfam" id="PF14501"/>
    </source>
</evidence>
<dbReference type="Pfam" id="PF14501">
    <property type="entry name" value="HATPase_c_5"/>
    <property type="match status" value="1"/>
</dbReference>
<dbReference type="AlphaFoldDB" id="A0A387B2F3"/>
<dbReference type="CDD" id="cd16935">
    <property type="entry name" value="HATPase_AgrC-ComD-like"/>
    <property type="match status" value="1"/>
</dbReference>
<dbReference type="GO" id="GO:0042802">
    <property type="term" value="F:identical protein binding"/>
    <property type="evidence" value="ECO:0007669"/>
    <property type="project" value="TreeGrafter"/>
</dbReference>
<proteinExistence type="predicted"/>
<dbReference type="Proteomes" id="UP000275328">
    <property type="component" value="Chromosome"/>
</dbReference>
<keyword evidence="3" id="KW-0418">Kinase</keyword>
<organism evidence="3 4">
    <name type="scientific">Streptococcus gwangjuensis</name>
    <dbReference type="NCBI Taxonomy" id="1433513"/>
    <lineage>
        <taxon>Bacteria</taxon>
        <taxon>Bacillati</taxon>
        <taxon>Bacillota</taxon>
        <taxon>Bacilli</taxon>
        <taxon>Lactobacillales</taxon>
        <taxon>Streptococcaceae</taxon>
        <taxon>Streptococcus</taxon>
        <taxon>Streptococcus mitis group</taxon>
    </lineage>
</organism>
<keyword evidence="1" id="KW-0472">Membrane</keyword>
<dbReference type="KEGG" id="sgw:D7D53_09105"/>
<feature type="transmembrane region" description="Helical" evidence="1">
    <location>
        <begin position="94"/>
        <end position="118"/>
    </location>
</feature>
<keyword evidence="4" id="KW-1185">Reference proteome</keyword>
<dbReference type="PANTHER" id="PTHR40448">
    <property type="entry name" value="TWO-COMPONENT SENSOR HISTIDINE KINASE"/>
    <property type="match status" value="1"/>
</dbReference>
<feature type="transmembrane region" description="Helical" evidence="1">
    <location>
        <begin position="169"/>
        <end position="189"/>
    </location>
</feature>
<dbReference type="InterPro" id="IPR032834">
    <property type="entry name" value="NatK-like_C"/>
</dbReference>
<dbReference type="SUPFAM" id="SSF55874">
    <property type="entry name" value="ATPase domain of HSP90 chaperone/DNA topoisomerase II/histidine kinase"/>
    <property type="match status" value="1"/>
</dbReference>
<evidence type="ECO:0000256" key="1">
    <source>
        <dbReference type="SAM" id="Phobius"/>
    </source>
</evidence>
<dbReference type="RefSeq" id="WP_120770761.1">
    <property type="nucleotide sequence ID" value="NZ_CP032621.1"/>
</dbReference>
<feature type="transmembrane region" description="Helical" evidence="1">
    <location>
        <begin position="195"/>
        <end position="214"/>
    </location>
</feature>
<dbReference type="PANTHER" id="PTHR40448:SF1">
    <property type="entry name" value="TWO-COMPONENT SENSOR HISTIDINE KINASE"/>
    <property type="match status" value="1"/>
</dbReference>
<keyword evidence="3" id="KW-0808">Transferase</keyword>
<feature type="transmembrane region" description="Helical" evidence="1">
    <location>
        <begin position="63"/>
        <end position="82"/>
    </location>
</feature>
<evidence type="ECO:0000313" key="4">
    <source>
        <dbReference type="Proteomes" id="UP000275328"/>
    </source>
</evidence>
<feature type="transmembrane region" description="Helical" evidence="1">
    <location>
        <begin position="130"/>
        <end position="148"/>
    </location>
</feature>
<dbReference type="Gene3D" id="3.30.565.10">
    <property type="entry name" value="Histidine kinase-like ATPase, C-terminal domain"/>
    <property type="match status" value="1"/>
</dbReference>